<proteinExistence type="inferred from homology"/>
<dbReference type="GeneID" id="108565330"/>
<comment type="subcellular location">
    <subcellularLocation>
        <location evidence="1">Cytoplasm</location>
    </subcellularLocation>
</comment>
<dbReference type="Pfam" id="PF00022">
    <property type="entry name" value="Actin"/>
    <property type="match status" value="1"/>
</dbReference>
<keyword evidence="3" id="KW-0206">Cytoskeleton</keyword>
<reference evidence="6" key="1">
    <citation type="submission" date="2025-08" db="UniProtKB">
        <authorList>
            <consortium name="RefSeq"/>
        </authorList>
    </citation>
    <scope>IDENTIFICATION</scope>
    <source>
        <tissue evidence="6">Whole Larva</tissue>
    </source>
</reference>
<evidence type="ECO:0000313" key="6">
    <source>
        <dbReference type="RefSeq" id="XP_017780238.1"/>
    </source>
</evidence>
<dbReference type="RefSeq" id="XP_017780238.1">
    <property type="nucleotide sequence ID" value="XM_017924749.1"/>
</dbReference>
<name>A0ABM1N088_NICVS</name>
<keyword evidence="2" id="KW-0963">Cytoplasm</keyword>
<dbReference type="SUPFAM" id="SSF53067">
    <property type="entry name" value="Actin-like ATPase domain"/>
    <property type="match status" value="2"/>
</dbReference>
<dbReference type="InterPro" id="IPR004001">
    <property type="entry name" value="Actin_CS"/>
</dbReference>
<protein>
    <submittedName>
        <fullName evidence="6">Actin-like protein 6B isoform X1</fullName>
    </submittedName>
</protein>
<dbReference type="Gene3D" id="3.90.640.10">
    <property type="entry name" value="Actin, Chain A, domain 4"/>
    <property type="match status" value="1"/>
</dbReference>
<dbReference type="Proteomes" id="UP000695000">
    <property type="component" value="Unplaced"/>
</dbReference>
<evidence type="ECO:0000256" key="3">
    <source>
        <dbReference type="ARBA" id="ARBA00023212"/>
    </source>
</evidence>
<dbReference type="InterPro" id="IPR043129">
    <property type="entry name" value="ATPase_NBD"/>
</dbReference>
<organism evidence="5 6">
    <name type="scientific">Nicrophorus vespilloides</name>
    <name type="common">Boreal carrion beetle</name>
    <dbReference type="NCBI Taxonomy" id="110193"/>
    <lineage>
        <taxon>Eukaryota</taxon>
        <taxon>Metazoa</taxon>
        <taxon>Ecdysozoa</taxon>
        <taxon>Arthropoda</taxon>
        <taxon>Hexapoda</taxon>
        <taxon>Insecta</taxon>
        <taxon>Pterygota</taxon>
        <taxon>Neoptera</taxon>
        <taxon>Endopterygota</taxon>
        <taxon>Coleoptera</taxon>
        <taxon>Polyphaga</taxon>
        <taxon>Staphyliniformia</taxon>
        <taxon>Silphidae</taxon>
        <taxon>Nicrophorinae</taxon>
        <taxon>Nicrophorus</taxon>
    </lineage>
</organism>
<dbReference type="PRINTS" id="PR00190">
    <property type="entry name" value="ACTIN"/>
</dbReference>
<dbReference type="PROSITE" id="PS00141">
    <property type="entry name" value="ASP_PROTEASE"/>
    <property type="match status" value="1"/>
</dbReference>
<evidence type="ECO:0000256" key="1">
    <source>
        <dbReference type="ARBA" id="ARBA00004496"/>
    </source>
</evidence>
<dbReference type="CDD" id="cd13395">
    <property type="entry name" value="ASKHA_NBD_Arp4_ACTL6-like"/>
    <property type="match status" value="1"/>
</dbReference>
<dbReference type="PROSITE" id="PS00432">
    <property type="entry name" value="ACTINS_2"/>
    <property type="match status" value="1"/>
</dbReference>
<evidence type="ECO:0000313" key="5">
    <source>
        <dbReference type="Proteomes" id="UP000695000"/>
    </source>
</evidence>
<dbReference type="PANTHER" id="PTHR11937">
    <property type="entry name" value="ACTIN"/>
    <property type="match status" value="1"/>
</dbReference>
<keyword evidence="5" id="KW-1185">Reference proteome</keyword>
<gene>
    <name evidence="6" type="primary">LOC108565330</name>
</gene>
<accession>A0ABM1N088</accession>
<evidence type="ECO:0000256" key="2">
    <source>
        <dbReference type="ARBA" id="ARBA00022490"/>
    </source>
</evidence>
<sequence length="430" mass="48501">MSGAVYSGDDIGAVVLDVGSNTMRVGYAGEEYPRHDIPSSIAIYEENYLKKYNIGTVALHSKHPGAEITTFLKDGMVENWDHFENMLEYIFTKRLHTAFENHPVLLTEPAWVVQHKREQMVELMFEKFNSPAVHLAKGAMLVGMSNSRPTTLIVDSGATHTTAVPIHEGFVVSQAIVKSPAGSDYILEQARMMLQDRKVDLVPYYRVASKEVVKQEEAPIWREKHFKGVTASWHNYMVKEVMQDFHASVLQLSESTYDEDVVRTSPTVHYEFPNGYNRDFGIERFKVVEPLFNLTARVGNGIQPSLDVSSLVTTSVGMCEMDIRAVITIDVMTVKFDIDLILFQTMYSNVIITGGNSNIHGFTERLTRDLQLKVPPSMRLKIIPQNGSIDRRFAPWLGGAILGSLATFQSYWISKQEYEEVGKVIVHSRC</sequence>
<dbReference type="InterPro" id="IPR004000">
    <property type="entry name" value="Actin"/>
</dbReference>
<dbReference type="SMART" id="SM00268">
    <property type="entry name" value="ACTIN"/>
    <property type="match status" value="1"/>
</dbReference>
<dbReference type="Gene3D" id="3.30.420.40">
    <property type="match status" value="2"/>
</dbReference>
<evidence type="ECO:0000256" key="4">
    <source>
        <dbReference type="RuleBase" id="RU000487"/>
    </source>
</evidence>
<dbReference type="InterPro" id="IPR001969">
    <property type="entry name" value="Aspartic_peptidase_AS"/>
</dbReference>
<comment type="similarity">
    <text evidence="4">Belongs to the actin family.</text>
</comment>
<dbReference type="Gene3D" id="2.30.36.70">
    <property type="entry name" value="Actin, Chain A, domain 2"/>
    <property type="match status" value="1"/>
</dbReference>